<dbReference type="InterPro" id="IPR047702">
    <property type="entry name" value="VgrG-rel"/>
</dbReference>
<dbReference type="EMBL" id="LGCL01000024">
    <property type="protein sequence ID" value="KPL76902.1"/>
    <property type="molecule type" value="Genomic_DNA"/>
</dbReference>
<dbReference type="SUPFAM" id="SSF69349">
    <property type="entry name" value="Phage fibre proteins"/>
    <property type="match status" value="1"/>
</dbReference>
<comment type="caution">
    <text evidence="2">The sequence shown here is derived from an EMBL/GenBank/DDBJ whole genome shotgun (WGS) entry which is preliminary data.</text>
</comment>
<proteinExistence type="predicted"/>
<dbReference type="RefSeq" id="WP_075062839.1">
    <property type="nucleotide sequence ID" value="NZ_LGCL01000024.1"/>
</dbReference>
<dbReference type="SUPFAM" id="SSF69255">
    <property type="entry name" value="gp5 N-terminal domain-like"/>
    <property type="match status" value="1"/>
</dbReference>
<dbReference type="Gene3D" id="4.10.220.110">
    <property type="match status" value="1"/>
</dbReference>
<dbReference type="InterPro" id="IPR006531">
    <property type="entry name" value="Gp5/Vgr_OB"/>
</dbReference>
<dbReference type="STRING" id="1134406.ADN00_09900"/>
<gene>
    <name evidence="2" type="ORF">ADN00_09900</name>
</gene>
<keyword evidence="3" id="KW-1185">Reference proteome</keyword>
<evidence type="ECO:0000313" key="2">
    <source>
        <dbReference type="EMBL" id="KPL76902.1"/>
    </source>
</evidence>
<dbReference type="Proteomes" id="UP000050417">
    <property type="component" value="Unassembled WGS sequence"/>
</dbReference>
<feature type="domain" description="Gp5/Type VI secretion system Vgr protein OB-fold" evidence="1">
    <location>
        <begin position="398"/>
        <end position="475"/>
    </location>
</feature>
<accession>A0A0P6XU66</accession>
<organism evidence="2 3">
    <name type="scientific">Ornatilinea apprima</name>
    <dbReference type="NCBI Taxonomy" id="1134406"/>
    <lineage>
        <taxon>Bacteria</taxon>
        <taxon>Bacillati</taxon>
        <taxon>Chloroflexota</taxon>
        <taxon>Anaerolineae</taxon>
        <taxon>Anaerolineales</taxon>
        <taxon>Anaerolineaceae</taxon>
        <taxon>Ornatilinea</taxon>
    </lineage>
</organism>
<sequence>MAESFSVKINSIDISTFTGDLEEFVVDSNVFLPTMFTILLKDEVLDPLTGALKYTDNQLLFKVGAPVEISVTTSDVPGEMLPVKNTLINGEITAIEPVFDEDGGVMLRLRGFDRGHRLTIGKKTRTFGDANPQFATLNDMQIVAKIAGEAGLAPKVDMSGLSGLQYHYVMQYDQSDWDFLWSRAQLLGYQVYVEDRVLHFEKAGATRSLPIPTDEPASLHWGTNLTRFEPRIVSMTQVNSAAAYGWDPKSKRAVTSESKSHSSNTAAQIADPLYGATALATGYMITRANDTVMSPVIRDSGQAKALAAARFAEHESQFVRASGELGIGDPRLLAGTLVEVEDVGVRFGGKYYITEARHIFRRGRYTVRFEVSGRNPYTIRHLLLGHDQPAGRINGVVIGVVTDIADPEKLGRVKVKYPWMPKDGGAELSSNWARLAAPGAGKDRGLFFTPEVNDEVLVAFEQGDMNYPYVVGALWNAKDKPPAGKGQVVDAGRKTTNQRIVRSRSGHVIILDDTQGEEKIIIEDKTQKNSIVIDSKTKSMTIKAEGDLTFEAGGKVIVKSKQDFSVDSKAKVDLKAQTSLAMESKTTASLKSGQSEVSLQASGASLKGTKVDIQGQAQTAIQGAQTSVKGSAMVEIQGALVKIN</sequence>
<dbReference type="Gene3D" id="2.40.50.230">
    <property type="entry name" value="Gp5 N-terminal domain"/>
    <property type="match status" value="1"/>
</dbReference>
<dbReference type="Pfam" id="PF05954">
    <property type="entry name" value="Phage_GPD"/>
    <property type="match status" value="1"/>
</dbReference>
<dbReference type="Gene3D" id="3.55.50.10">
    <property type="entry name" value="Baseplate protein-like domains"/>
    <property type="match status" value="1"/>
</dbReference>
<dbReference type="PATRIC" id="fig|1134406.4.peg.2440"/>
<dbReference type="SUPFAM" id="SSF69279">
    <property type="entry name" value="Phage tail proteins"/>
    <property type="match status" value="1"/>
</dbReference>
<reference evidence="2 3" key="1">
    <citation type="submission" date="2015-07" db="EMBL/GenBank/DDBJ databases">
        <title>Genome sequence of Ornatilinea apprima DSM 23815.</title>
        <authorList>
            <person name="Hemp J."/>
            <person name="Ward L.M."/>
            <person name="Pace L.A."/>
            <person name="Fischer W.W."/>
        </authorList>
    </citation>
    <scope>NUCLEOTIDE SEQUENCE [LARGE SCALE GENOMIC DNA]</scope>
    <source>
        <strain evidence="2 3">P3M-1</strain>
    </source>
</reference>
<dbReference type="AlphaFoldDB" id="A0A0P6XU66"/>
<dbReference type="Gene3D" id="2.30.110.50">
    <property type="match status" value="1"/>
</dbReference>
<protein>
    <recommendedName>
        <fullName evidence="1">Gp5/Type VI secretion system Vgr protein OB-fold domain-containing protein</fullName>
    </recommendedName>
</protein>
<evidence type="ECO:0000259" key="1">
    <source>
        <dbReference type="Pfam" id="PF04717"/>
    </source>
</evidence>
<dbReference type="OrthoDB" id="141597at2"/>
<name>A0A0P6XU66_9CHLR</name>
<dbReference type="InterPro" id="IPR037026">
    <property type="entry name" value="Vgr_OB-fold_dom_sf"/>
</dbReference>
<evidence type="ECO:0000313" key="3">
    <source>
        <dbReference type="Proteomes" id="UP000050417"/>
    </source>
</evidence>
<dbReference type="Pfam" id="PF04717">
    <property type="entry name" value="Phage_base_V"/>
    <property type="match status" value="1"/>
</dbReference>
<dbReference type="NCBIfam" id="NF033848">
    <property type="entry name" value="VgrG_rel"/>
    <property type="match status" value="1"/>
</dbReference>